<keyword evidence="4 6" id="KW-1133">Transmembrane helix</keyword>
<feature type="transmembrane region" description="Helical" evidence="6">
    <location>
        <begin position="461"/>
        <end position="485"/>
    </location>
</feature>
<protein>
    <recommendedName>
        <fullName evidence="7">Citrate transporter-like domain-containing protein</fullName>
    </recommendedName>
</protein>
<dbReference type="InterPro" id="IPR004680">
    <property type="entry name" value="Cit_transptr-like_dom"/>
</dbReference>
<feature type="transmembrane region" description="Helical" evidence="6">
    <location>
        <begin position="60"/>
        <end position="89"/>
    </location>
</feature>
<dbReference type="PANTHER" id="PTHR43568">
    <property type="entry name" value="P PROTEIN"/>
    <property type="match status" value="1"/>
</dbReference>
<dbReference type="InterPro" id="IPR051475">
    <property type="entry name" value="Diverse_Ion_Transporter"/>
</dbReference>
<keyword evidence="3 6" id="KW-0812">Transmembrane</keyword>
<feature type="transmembrane region" description="Helical" evidence="6">
    <location>
        <begin position="223"/>
        <end position="245"/>
    </location>
</feature>
<evidence type="ECO:0000313" key="8">
    <source>
        <dbReference type="EMBL" id="HFK21023.1"/>
    </source>
</evidence>
<dbReference type="AlphaFoldDB" id="A0A7C3EX72"/>
<accession>A0A7C3EX72</accession>
<feature type="transmembrane region" description="Helical" evidence="6">
    <location>
        <begin position="101"/>
        <end position="120"/>
    </location>
</feature>
<dbReference type="PANTHER" id="PTHR43568:SF1">
    <property type="entry name" value="P PROTEIN"/>
    <property type="match status" value="1"/>
</dbReference>
<feature type="transmembrane region" description="Helical" evidence="6">
    <location>
        <begin position="337"/>
        <end position="358"/>
    </location>
</feature>
<sequence length="486" mass="53816">MLINAFVNGAFRRSSSGLSEFEVSASGSRRDFAIYLGVNTISAIVLWLVLGNFLQTVAGTIFVATVIGTLMFWRFRLAIAFIGICLLLATGTIDIPHMIEFMSIDVIVFLVAMMILVDIAKDSGFFMWLLGKLLRLTKYDPRKVMIMMLCISTLMAALVDEVTSILFIIAIIFEYCKYFELDPLPYLISCVMATNVGSSATMLGNPIGILIGLRGNLTFEDFLVYAAPVALLSLLVLIPVCTIFYRKALREAKAKVSASLGRNSRLLFEEVAEDKMRGVKLSGILLFSTIALVALHYRIELLLNAEKFTYLLVAAFLGAGIGLLWKRNKAQHIVERGVDWWTLLFFMFLFAKAGALKYTGLTDVLASAISSIATSQLQIQTFMLWFSGIFSALLDNVVLIAALIPVVYSLAALGYSSSPLWWALLFGGVYGGNITMIGSTANIVALGMLEKQFNYHMRFFKWLWIGLLGGVLPMLVAQGWLMLIFR</sequence>
<dbReference type="EMBL" id="DSTX01000011">
    <property type="protein sequence ID" value="HFK21023.1"/>
    <property type="molecule type" value="Genomic_DNA"/>
</dbReference>
<evidence type="ECO:0000256" key="2">
    <source>
        <dbReference type="ARBA" id="ARBA00022448"/>
    </source>
</evidence>
<feature type="transmembrane region" description="Helical" evidence="6">
    <location>
        <begin position="421"/>
        <end position="449"/>
    </location>
</feature>
<dbReference type="GO" id="GO:0016020">
    <property type="term" value="C:membrane"/>
    <property type="evidence" value="ECO:0007669"/>
    <property type="project" value="UniProtKB-SubCell"/>
</dbReference>
<evidence type="ECO:0000256" key="3">
    <source>
        <dbReference type="ARBA" id="ARBA00022692"/>
    </source>
</evidence>
<evidence type="ECO:0000256" key="5">
    <source>
        <dbReference type="ARBA" id="ARBA00023136"/>
    </source>
</evidence>
<evidence type="ECO:0000259" key="7">
    <source>
        <dbReference type="Pfam" id="PF03600"/>
    </source>
</evidence>
<feature type="domain" description="Citrate transporter-like" evidence="7">
    <location>
        <begin position="73"/>
        <end position="427"/>
    </location>
</feature>
<proteinExistence type="predicted"/>
<evidence type="ECO:0000256" key="6">
    <source>
        <dbReference type="SAM" id="Phobius"/>
    </source>
</evidence>
<feature type="transmembrane region" description="Helical" evidence="6">
    <location>
        <begin position="32"/>
        <end position="54"/>
    </location>
</feature>
<dbReference type="Pfam" id="PF03600">
    <property type="entry name" value="CitMHS"/>
    <property type="match status" value="1"/>
</dbReference>
<comment type="subcellular location">
    <subcellularLocation>
        <location evidence="1">Membrane</location>
        <topology evidence="1">Multi-pass membrane protein</topology>
    </subcellularLocation>
</comment>
<organism evidence="8">
    <name type="scientific">Candidatus Methanomethylicus mesodigestus</name>
    <dbReference type="NCBI Taxonomy" id="1867258"/>
    <lineage>
        <taxon>Archaea</taxon>
        <taxon>Thermoproteota</taxon>
        <taxon>Methanosuratincolia</taxon>
        <taxon>Candidatus Methanomethylicales</taxon>
        <taxon>Candidatus Methanomethylicaceae</taxon>
        <taxon>Candidatus Methanomethylicus</taxon>
    </lineage>
</organism>
<keyword evidence="5 6" id="KW-0472">Membrane</keyword>
<evidence type="ECO:0000256" key="1">
    <source>
        <dbReference type="ARBA" id="ARBA00004141"/>
    </source>
</evidence>
<feature type="transmembrane region" description="Helical" evidence="6">
    <location>
        <begin position="393"/>
        <end position="415"/>
    </location>
</feature>
<reference evidence="8" key="1">
    <citation type="journal article" date="2020" name="mSystems">
        <title>Genome- and Community-Level Interaction Insights into Carbon Utilization and Element Cycling Functions of Hydrothermarchaeota in Hydrothermal Sediment.</title>
        <authorList>
            <person name="Zhou Z."/>
            <person name="Liu Y."/>
            <person name="Xu W."/>
            <person name="Pan J."/>
            <person name="Luo Z.H."/>
            <person name="Li M."/>
        </authorList>
    </citation>
    <scope>NUCLEOTIDE SEQUENCE [LARGE SCALE GENOMIC DNA]</scope>
    <source>
        <strain evidence="8">SpSt-468</strain>
    </source>
</reference>
<name>A0A7C3EX72_9CREN</name>
<dbReference type="GO" id="GO:0055085">
    <property type="term" value="P:transmembrane transport"/>
    <property type="evidence" value="ECO:0007669"/>
    <property type="project" value="InterPro"/>
</dbReference>
<feature type="transmembrane region" description="Helical" evidence="6">
    <location>
        <begin position="308"/>
        <end position="325"/>
    </location>
</feature>
<keyword evidence="2" id="KW-0813">Transport</keyword>
<comment type="caution">
    <text evidence="8">The sequence shown here is derived from an EMBL/GenBank/DDBJ whole genome shotgun (WGS) entry which is preliminary data.</text>
</comment>
<evidence type="ECO:0000256" key="4">
    <source>
        <dbReference type="ARBA" id="ARBA00022989"/>
    </source>
</evidence>
<gene>
    <name evidence="8" type="ORF">ENS19_07110</name>
</gene>
<feature type="transmembrane region" description="Helical" evidence="6">
    <location>
        <begin position="144"/>
        <end position="172"/>
    </location>
</feature>